<dbReference type="AlphaFoldDB" id="A0A6J4VJF5"/>
<sequence length="188" mass="19087">MNGHGLRLSKGTTVVSLADGAEIGAVERVYLDPARKEIVGFTVHKGGFFGGTMVGLVEVGDVHAFGPDAVTINDAAAVRSEFAVGARRDELVELGSLVGRKVVTEAGVALGSVAGVRFGEESFRLLALDVSPGPLQEHHEVAGGAVATIGEDLIVVAEGGAATGSAPHAVPDRLVYVVEPGGGRRLAG</sequence>
<dbReference type="Gene3D" id="2.30.30.240">
    <property type="entry name" value="PRC-barrel domain"/>
    <property type="match status" value="1"/>
</dbReference>
<reference evidence="2" key="1">
    <citation type="submission" date="2020-02" db="EMBL/GenBank/DDBJ databases">
        <authorList>
            <person name="Meier V. D."/>
        </authorList>
    </citation>
    <scope>NUCLEOTIDE SEQUENCE</scope>
    <source>
        <strain evidence="2">AVDCRST_MAG59</strain>
    </source>
</reference>
<dbReference type="InterPro" id="IPR011033">
    <property type="entry name" value="PRC_barrel-like_sf"/>
</dbReference>
<dbReference type="SUPFAM" id="SSF50346">
    <property type="entry name" value="PRC-barrel domain"/>
    <property type="match status" value="2"/>
</dbReference>
<proteinExistence type="predicted"/>
<dbReference type="Pfam" id="PF05239">
    <property type="entry name" value="PRC"/>
    <property type="match status" value="1"/>
</dbReference>
<protein>
    <recommendedName>
        <fullName evidence="1">PRC-barrel domain-containing protein</fullName>
    </recommendedName>
</protein>
<evidence type="ECO:0000313" key="2">
    <source>
        <dbReference type="EMBL" id="CAA9575441.1"/>
    </source>
</evidence>
<dbReference type="InterPro" id="IPR027275">
    <property type="entry name" value="PRC-brl_dom"/>
</dbReference>
<dbReference type="EMBL" id="CADCWF010000296">
    <property type="protein sequence ID" value="CAA9575441.1"/>
    <property type="molecule type" value="Genomic_DNA"/>
</dbReference>
<organism evidence="2">
    <name type="scientific">uncultured Thermomicrobiales bacterium</name>
    <dbReference type="NCBI Taxonomy" id="1645740"/>
    <lineage>
        <taxon>Bacteria</taxon>
        <taxon>Pseudomonadati</taxon>
        <taxon>Thermomicrobiota</taxon>
        <taxon>Thermomicrobia</taxon>
        <taxon>Thermomicrobiales</taxon>
        <taxon>environmental samples</taxon>
    </lineage>
</organism>
<name>A0A6J4VJF5_9BACT</name>
<feature type="domain" description="PRC-barrel" evidence="1">
    <location>
        <begin position="10"/>
        <end position="51"/>
    </location>
</feature>
<accession>A0A6J4VJF5</accession>
<evidence type="ECO:0000259" key="1">
    <source>
        <dbReference type="Pfam" id="PF05239"/>
    </source>
</evidence>
<gene>
    <name evidence="2" type="ORF">AVDCRST_MAG59-4069</name>
</gene>